<evidence type="ECO:0000256" key="7">
    <source>
        <dbReference type="ARBA" id="ARBA00022840"/>
    </source>
</evidence>
<dbReference type="EMBL" id="SDRB02012102">
    <property type="protein sequence ID" value="THF98960.1"/>
    <property type="molecule type" value="Genomic_DNA"/>
</dbReference>
<dbReference type="Pfam" id="PF13947">
    <property type="entry name" value="GUB_WAK_bind"/>
    <property type="match status" value="1"/>
</dbReference>
<keyword evidence="3" id="KW-0444">Lipid biosynthesis</keyword>
<comment type="caution">
    <text evidence="12">The sequence shown here is derived from an EMBL/GenBank/DDBJ whole genome shotgun (WGS) entry which is preliminary data.</text>
</comment>
<dbReference type="PANTHER" id="PTHR33491">
    <property type="entry name" value="OSJNBA0016N04.9 PROTEIN"/>
    <property type="match status" value="1"/>
</dbReference>
<name>A0A4S4D912_CAMSN</name>
<protein>
    <recommendedName>
        <fullName evidence="2">acetyl-CoA carboxytransferase</fullName>
        <ecNumber evidence="2">2.1.3.15</ecNumber>
    </recommendedName>
</protein>
<dbReference type="InterPro" id="IPR025287">
    <property type="entry name" value="WAK_GUB"/>
</dbReference>
<dbReference type="GO" id="GO:0003989">
    <property type="term" value="F:acetyl-CoA carboxylase activity"/>
    <property type="evidence" value="ECO:0007669"/>
    <property type="project" value="InterPro"/>
</dbReference>
<dbReference type="Gene3D" id="3.90.226.10">
    <property type="entry name" value="2-enoyl-CoA Hydratase, Chain A, domain 1"/>
    <property type="match status" value="1"/>
</dbReference>
<keyword evidence="8" id="KW-0443">Lipid metabolism</keyword>
<feature type="domain" description="CoA carboxyltransferase C-terminal" evidence="11">
    <location>
        <begin position="1"/>
        <end position="53"/>
    </location>
</feature>
<gene>
    <name evidence="12" type="ORF">TEA_010299</name>
</gene>
<dbReference type="InterPro" id="IPR029045">
    <property type="entry name" value="ClpP/crotonase-like_dom_sf"/>
</dbReference>
<dbReference type="GO" id="GO:0006633">
    <property type="term" value="P:fatty acid biosynthetic process"/>
    <property type="evidence" value="ECO:0007669"/>
    <property type="project" value="UniProtKB-KW"/>
</dbReference>
<evidence type="ECO:0000256" key="4">
    <source>
        <dbReference type="ARBA" id="ARBA00022729"/>
    </source>
</evidence>
<dbReference type="InterPro" id="IPR001095">
    <property type="entry name" value="Acetyl_CoA_COase_a_su"/>
</dbReference>
<dbReference type="PROSITE" id="PS50989">
    <property type="entry name" value="COA_CT_CTER"/>
    <property type="match status" value="1"/>
</dbReference>
<evidence type="ECO:0000256" key="8">
    <source>
        <dbReference type="ARBA" id="ARBA00023098"/>
    </source>
</evidence>
<accession>A0A4S4D912</accession>
<reference evidence="12 13" key="1">
    <citation type="journal article" date="2018" name="Proc. Natl. Acad. Sci. U.S.A.">
        <title>Draft genome sequence of Camellia sinensis var. sinensis provides insights into the evolution of the tea genome and tea quality.</title>
        <authorList>
            <person name="Wei C."/>
            <person name="Yang H."/>
            <person name="Wang S."/>
            <person name="Zhao J."/>
            <person name="Liu C."/>
            <person name="Gao L."/>
            <person name="Xia E."/>
            <person name="Lu Y."/>
            <person name="Tai Y."/>
            <person name="She G."/>
            <person name="Sun J."/>
            <person name="Cao H."/>
            <person name="Tong W."/>
            <person name="Gao Q."/>
            <person name="Li Y."/>
            <person name="Deng W."/>
            <person name="Jiang X."/>
            <person name="Wang W."/>
            <person name="Chen Q."/>
            <person name="Zhang S."/>
            <person name="Li H."/>
            <person name="Wu J."/>
            <person name="Wang P."/>
            <person name="Li P."/>
            <person name="Shi C."/>
            <person name="Zheng F."/>
            <person name="Jian J."/>
            <person name="Huang B."/>
            <person name="Shan D."/>
            <person name="Shi M."/>
            <person name="Fang C."/>
            <person name="Yue Y."/>
            <person name="Li F."/>
            <person name="Li D."/>
            <person name="Wei S."/>
            <person name="Han B."/>
            <person name="Jiang C."/>
            <person name="Yin Y."/>
            <person name="Xia T."/>
            <person name="Zhang Z."/>
            <person name="Bennetzen J.L."/>
            <person name="Zhao S."/>
            <person name="Wan X."/>
        </authorList>
    </citation>
    <scope>NUCLEOTIDE SEQUENCE [LARGE SCALE GENOMIC DNA]</scope>
    <source>
        <strain evidence="13">cv. Shuchazao</strain>
        <tissue evidence="12">Leaf</tissue>
    </source>
</reference>
<dbReference type="Proteomes" id="UP000306102">
    <property type="component" value="Unassembled WGS sequence"/>
</dbReference>
<evidence type="ECO:0000256" key="10">
    <source>
        <dbReference type="ARBA" id="ARBA00049152"/>
    </source>
</evidence>
<dbReference type="SUPFAM" id="SSF52096">
    <property type="entry name" value="ClpP/crotonase"/>
    <property type="match status" value="1"/>
</dbReference>
<evidence type="ECO:0000256" key="3">
    <source>
        <dbReference type="ARBA" id="ARBA00022516"/>
    </source>
</evidence>
<dbReference type="GO" id="GO:0009317">
    <property type="term" value="C:acetyl-CoA carboxylase complex"/>
    <property type="evidence" value="ECO:0007669"/>
    <property type="project" value="InterPro"/>
</dbReference>
<evidence type="ECO:0000256" key="5">
    <source>
        <dbReference type="ARBA" id="ARBA00022741"/>
    </source>
</evidence>
<evidence type="ECO:0000313" key="13">
    <source>
        <dbReference type="Proteomes" id="UP000306102"/>
    </source>
</evidence>
<evidence type="ECO:0000256" key="6">
    <source>
        <dbReference type="ARBA" id="ARBA00022832"/>
    </source>
</evidence>
<dbReference type="Pfam" id="PF03255">
    <property type="entry name" value="ACCA"/>
    <property type="match status" value="1"/>
</dbReference>
<dbReference type="GO" id="GO:0016020">
    <property type="term" value="C:membrane"/>
    <property type="evidence" value="ECO:0007669"/>
    <property type="project" value="UniProtKB-SubCell"/>
</dbReference>
<keyword evidence="7" id="KW-0067">ATP-binding</keyword>
<evidence type="ECO:0000256" key="1">
    <source>
        <dbReference type="ARBA" id="ARBA00004167"/>
    </source>
</evidence>
<keyword evidence="4" id="KW-0732">Signal</keyword>
<dbReference type="GO" id="GO:0030247">
    <property type="term" value="F:polysaccharide binding"/>
    <property type="evidence" value="ECO:0007669"/>
    <property type="project" value="InterPro"/>
</dbReference>
<evidence type="ECO:0000256" key="9">
    <source>
        <dbReference type="ARBA" id="ARBA00023160"/>
    </source>
</evidence>
<dbReference type="EC" id="2.1.3.15" evidence="2"/>
<dbReference type="STRING" id="542762.A0A4S4D912"/>
<keyword evidence="9" id="KW-0275">Fatty acid biosynthesis</keyword>
<dbReference type="InterPro" id="IPR011763">
    <property type="entry name" value="COA_CT_C"/>
</dbReference>
<dbReference type="GO" id="GO:0005524">
    <property type="term" value="F:ATP binding"/>
    <property type="evidence" value="ECO:0007669"/>
    <property type="project" value="UniProtKB-KW"/>
</dbReference>
<keyword evidence="6" id="KW-0276">Fatty acid metabolism</keyword>
<evidence type="ECO:0000313" key="12">
    <source>
        <dbReference type="EMBL" id="THF98960.1"/>
    </source>
</evidence>
<proteinExistence type="predicted"/>
<comment type="subcellular location">
    <subcellularLocation>
        <location evidence="1">Membrane</location>
        <topology evidence="1">Single-pass membrane protein</topology>
    </subcellularLocation>
</comment>
<keyword evidence="5" id="KW-0547">Nucleotide-binding</keyword>
<dbReference type="AlphaFoldDB" id="A0A4S4D912"/>
<sequence>MPCLQGEAIAHNLRTMFGLKVPIISIVIGEGGSGGALVIGCANKLLMLENAVFYIEITLCYSLASAVFLKIYYQVQALGALLGPGREKHFSKRQASHGFLARNAIVTTTHHLHASTSTSSSGGDIVIISSNNCSTTNRSRFEESTIAAPPTEADLKNVDCMNRCGNLNIPYPFGVKENCYRSEDFFINCSDSQPYLRHSDITISNISLEEGELRIMNYISRNCYDRLGTPLQSNFYGWLVATNFSISSTKNKFTSIGCDTYGFLHILVNESLVFTTGCVSSCMSNSYVPDDGSCSRIGCCQTSIPKRLSHIENDAHSFNNHTDVLDFNPCSYAFVVEEAAFNFSTTYLQDFKETKVPLVLDWGIGDNKTCDEAKRNLTSYACGDNSDCYEAEIDNMCVSLIDGGGAIGTNGASNPKL</sequence>
<organism evidence="12 13">
    <name type="scientific">Camellia sinensis var. sinensis</name>
    <name type="common">China tea</name>
    <dbReference type="NCBI Taxonomy" id="542762"/>
    <lineage>
        <taxon>Eukaryota</taxon>
        <taxon>Viridiplantae</taxon>
        <taxon>Streptophyta</taxon>
        <taxon>Embryophyta</taxon>
        <taxon>Tracheophyta</taxon>
        <taxon>Spermatophyta</taxon>
        <taxon>Magnoliopsida</taxon>
        <taxon>eudicotyledons</taxon>
        <taxon>Gunneridae</taxon>
        <taxon>Pentapetalae</taxon>
        <taxon>asterids</taxon>
        <taxon>Ericales</taxon>
        <taxon>Theaceae</taxon>
        <taxon>Camellia</taxon>
    </lineage>
</organism>
<keyword evidence="13" id="KW-1185">Reference proteome</keyword>
<evidence type="ECO:0000256" key="2">
    <source>
        <dbReference type="ARBA" id="ARBA00011883"/>
    </source>
</evidence>
<evidence type="ECO:0000259" key="11">
    <source>
        <dbReference type="PROSITE" id="PS50989"/>
    </source>
</evidence>
<dbReference type="GO" id="GO:0016743">
    <property type="term" value="F:carboxyl- or carbamoyltransferase activity"/>
    <property type="evidence" value="ECO:0007669"/>
    <property type="project" value="InterPro"/>
</dbReference>
<comment type="catalytic activity">
    <reaction evidence="10">
        <text>N(6)-carboxybiotinyl-L-lysyl-[protein] + acetyl-CoA = N(6)-biotinyl-L-lysyl-[protein] + malonyl-CoA</text>
        <dbReference type="Rhea" id="RHEA:54728"/>
        <dbReference type="Rhea" id="RHEA-COMP:10505"/>
        <dbReference type="Rhea" id="RHEA-COMP:10506"/>
        <dbReference type="ChEBI" id="CHEBI:57288"/>
        <dbReference type="ChEBI" id="CHEBI:57384"/>
        <dbReference type="ChEBI" id="CHEBI:83144"/>
        <dbReference type="ChEBI" id="CHEBI:83145"/>
        <dbReference type="EC" id="2.1.3.15"/>
    </reaction>
</comment>